<proteinExistence type="evidence at transcript level"/>
<organism evidence="4">
    <name type="scientific">Conus capitaneus</name>
    <name type="common">Captain cone</name>
    <dbReference type="NCBI Taxonomy" id="89439"/>
    <lineage>
        <taxon>Eukaryota</taxon>
        <taxon>Metazoa</taxon>
        <taxon>Spiralia</taxon>
        <taxon>Lophotrochozoa</taxon>
        <taxon>Mollusca</taxon>
        <taxon>Gastropoda</taxon>
        <taxon>Caenogastropoda</taxon>
        <taxon>Neogastropoda</taxon>
        <taxon>Conoidea</taxon>
        <taxon>Conidae</taxon>
        <taxon>Conus</taxon>
        <taxon>Rhizoconus</taxon>
    </lineage>
</organism>
<dbReference type="EMBL" id="JF510541">
    <property type="protein sequence ID" value="AEX60028.1"/>
    <property type="molecule type" value="mRNA"/>
</dbReference>
<keyword evidence="3" id="KW-0732">Signal</keyword>
<dbReference type="InterPro" id="IPR004214">
    <property type="entry name" value="Conotoxin"/>
</dbReference>
<evidence type="ECO:0000256" key="1">
    <source>
        <dbReference type="ARBA" id="ARBA00004613"/>
    </source>
</evidence>
<dbReference type="AlphaFoldDB" id="H2BJQ7"/>
<name>H2BJQ7_CONCE</name>
<evidence type="ECO:0000256" key="2">
    <source>
        <dbReference type="ARBA" id="ARBA00022525"/>
    </source>
</evidence>
<keyword evidence="2" id="KW-0964">Secreted</keyword>
<feature type="chain" id="PRO_5003560083" evidence="3">
    <location>
        <begin position="22"/>
        <end position="74"/>
    </location>
</feature>
<comment type="subcellular location">
    <subcellularLocation>
        <location evidence="1">Secreted</location>
    </subcellularLocation>
</comment>
<dbReference type="GO" id="GO:0005576">
    <property type="term" value="C:extracellular region"/>
    <property type="evidence" value="ECO:0007669"/>
    <property type="project" value="UniProtKB-SubCell"/>
</dbReference>
<protein>
    <submittedName>
        <fullName evidence="4">M superfamily MLKM group conopeptide Cp3-D03</fullName>
    </submittedName>
</protein>
<reference evidence="4" key="1">
    <citation type="journal article" date="2013" name="Toxicon">
        <title>Characterizing the evolution and functions of the M-superfamily conotoxins.</title>
        <authorList>
            <person name="Zhou M."/>
            <person name="Wang L."/>
            <person name="Wu Y."/>
            <person name="Zhu X."/>
            <person name="Feng Y."/>
            <person name="Chen Z."/>
            <person name="Li Y."/>
            <person name="Sun D."/>
            <person name="Ren Z."/>
            <person name="Xu A."/>
        </authorList>
    </citation>
    <scope>NUCLEOTIDE SEQUENCE</scope>
</reference>
<feature type="signal peptide" evidence="3">
    <location>
        <begin position="1"/>
        <end position="21"/>
    </location>
</feature>
<dbReference type="GO" id="GO:0008200">
    <property type="term" value="F:ion channel inhibitor activity"/>
    <property type="evidence" value="ECO:0007669"/>
    <property type="project" value="InterPro"/>
</dbReference>
<accession>H2BJQ7</accession>
<evidence type="ECO:0000256" key="3">
    <source>
        <dbReference type="SAM" id="SignalP"/>
    </source>
</evidence>
<sequence>MMLKMGVVLFVFLVLFPLATLQLDADQPVERYAENKQDLHPNERTGFILPAMRRQGCCIEPLCYQYDCDCCRYL</sequence>
<dbReference type="Pfam" id="PF02950">
    <property type="entry name" value="Conotoxin"/>
    <property type="match status" value="1"/>
</dbReference>
<evidence type="ECO:0000313" key="4">
    <source>
        <dbReference type="EMBL" id="AEX60028.1"/>
    </source>
</evidence>